<accession>A0A1V2VUA7</accession>
<dbReference type="GeneID" id="56562332"/>
<evidence type="ECO:0000313" key="2">
    <source>
        <dbReference type="Proteomes" id="UP000188543"/>
    </source>
</evidence>
<dbReference type="RefSeq" id="WP_060263402.1">
    <property type="nucleotide sequence ID" value="NZ_CAJPGO010000014.1"/>
</dbReference>
<reference evidence="1 2" key="1">
    <citation type="submission" date="2016-08" db="EMBL/GenBank/DDBJ databases">
        <authorList>
            <person name="Seilhamer J.J."/>
        </authorList>
    </citation>
    <scope>NUCLEOTIDE SEQUENCE [LARGE SCALE GENOMIC DNA]</scope>
    <source>
        <strain evidence="1 2">VC14762</strain>
    </source>
</reference>
<dbReference type="EMBL" id="MUTJ01000098">
    <property type="protein sequence ID" value="ONU76739.1"/>
    <property type="molecule type" value="Genomic_DNA"/>
</dbReference>
<gene>
    <name evidence="1" type="ORF">A8E72_33120</name>
</gene>
<sequence>MQAQATDLDILPAGGGLPVLPNFSINLHVPRGQHTPAVTELARYLRNGFARLRALA</sequence>
<protein>
    <submittedName>
        <fullName evidence="1">Transcriptional regulator</fullName>
    </submittedName>
</protein>
<organism evidence="1 2">
    <name type="scientific">Burkholderia cenocepacia</name>
    <dbReference type="NCBI Taxonomy" id="95486"/>
    <lineage>
        <taxon>Bacteria</taxon>
        <taxon>Pseudomonadati</taxon>
        <taxon>Pseudomonadota</taxon>
        <taxon>Betaproteobacteria</taxon>
        <taxon>Burkholderiales</taxon>
        <taxon>Burkholderiaceae</taxon>
        <taxon>Burkholderia</taxon>
        <taxon>Burkholderia cepacia complex</taxon>
    </lineage>
</organism>
<dbReference type="AlphaFoldDB" id="A0A1V2VUA7"/>
<dbReference type="Proteomes" id="UP000188543">
    <property type="component" value="Unassembled WGS sequence"/>
</dbReference>
<name>A0A1V2VUA7_9BURK</name>
<evidence type="ECO:0000313" key="1">
    <source>
        <dbReference type="EMBL" id="ONU76739.1"/>
    </source>
</evidence>
<comment type="caution">
    <text evidence="1">The sequence shown here is derived from an EMBL/GenBank/DDBJ whole genome shotgun (WGS) entry which is preliminary data.</text>
</comment>
<proteinExistence type="predicted"/>
<dbReference type="OrthoDB" id="6555293at2"/>